<organism evidence="2 3">
    <name type="scientific">Folsomia candida</name>
    <name type="common">Springtail</name>
    <dbReference type="NCBI Taxonomy" id="158441"/>
    <lineage>
        <taxon>Eukaryota</taxon>
        <taxon>Metazoa</taxon>
        <taxon>Ecdysozoa</taxon>
        <taxon>Arthropoda</taxon>
        <taxon>Hexapoda</taxon>
        <taxon>Collembola</taxon>
        <taxon>Entomobryomorpha</taxon>
        <taxon>Isotomoidea</taxon>
        <taxon>Isotomidae</taxon>
        <taxon>Proisotominae</taxon>
        <taxon>Folsomia</taxon>
    </lineage>
</organism>
<dbReference type="Proteomes" id="UP000198287">
    <property type="component" value="Unassembled WGS sequence"/>
</dbReference>
<dbReference type="AlphaFoldDB" id="A0A226DHU1"/>
<keyword evidence="3" id="KW-1185">Reference proteome</keyword>
<evidence type="ECO:0000313" key="3">
    <source>
        <dbReference type="Proteomes" id="UP000198287"/>
    </source>
</evidence>
<protein>
    <submittedName>
        <fullName evidence="2">Uncharacterized protein</fullName>
    </submittedName>
</protein>
<proteinExistence type="predicted"/>
<feature type="chain" id="PRO_5012578746" evidence="1">
    <location>
        <begin position="26"/>
        <end position="334"/>
    </location>
</feature>
<evidence type="ECO:0000256" key="1">
    <source>
        <dbReference type="SAM" id="SignalP"/>
    </source>
</evidence>
<dbReference type="OMA" id="THNDSCH"/>
<reference evidence="2 3" key="1">
    <citation type="submission" date="2015-12" db="EMBL/GenBank/DDBJ databases">
        <title>The genome of Folsomia candida.</title>
        <authorList>
            <person name="Faddeeva A."/>
            <person name="Derks M.F."/>
            <person name="Anvar Y."/>
            <person name="Smit S."/>
            <person name="Van Straalen N."/>
            <person name="Roelofs D."/>
        </authorList>
    </citation>
    <scope>NUCLEOTIDE SEQUENCE [LARGE SCALE GENOMIC DNA]</scope>
    <source>
        <strain evidence="2 3">VU population</strain>
        <tissue evidence="2">Whole body</tissue>
    </source>
</reference>
<accession>A0A226DHU1</accession>
<name>A0A226DHU1_FOLCA</name>
<dbReference type="PANTHER" id="PTHR39069:SF8">
    <property type="entry name" value="FI17111P1"/>
    <property type="match status" value="1"/>
</dbReference>
<keyword evidence="1" id="KW-0732">Signal</keyword>
<feature type="signal peptide" evidence="1">
    <location>
        <begin position="1"/>
        <end position="25"/>
    </location>
</feature>
<gene>
    <name evidence="2" type="ORF">Fcan01_20431</name>
</gene>
<comment type="caution">
    <text evidence="2">The sequence shown here is derived from an EMBL/GenBank/DDBJ whole genome shotgun (WGS) entry which is preliminary data.</text>
</comment>
<evidence type="ECO:0000313" key="2">
    <source>
        <dbReference type="EMBL" id="OXA44700.1"/>
    </source>
</evidence>
<dbReference type="PANTHER" id="PTHR39069">
    <property type="entry name" value="ECDYSONE-INDUCIBLE GENE E1, ISOFORM A"/>
    <property type="match status" value="1"/>
</dbReference>
<sequence>MKQLNLLTLSLVFFLQLHLLQETLAYQDYGQPCRPSNYYNFNLQPCRDWLGLTCTSGTCQCRLTNSSFDTTRHSCVASLGSECDGATECATGYCNRRRRCQCHPGQRLASDGRSCLKRFGEICSNDSNCDTISRLRCVSGVCACPNQTETYYHHDTSLCRVRIGSVCQQANDGLQCPTDANCVPIPNPELQNFSWCQCNSTYPTPSDSFFGYKSSSSRNSYPTCLRVHTHNDSCHDGLSPSRIRNVCNSTSLLTCVAGRCSCDVDRDHKWDSVNERCAVEKGRTCFMRSNNILPESININVAVPTDREVHCMAGLKCVILTNTEYLSKGICTDE</sequence>
<dbReference type="EMBL" id="LNIX01000019">
    <property type="protein sequence ID" value="OXA44700.1"/>
    <property type="molecule type" value="Genomic_DNA"/>
</dbReference>